<organism evidence="1 2">
    <name type="scientific">Catharanthus roseus</name>
    <name type="common">Madagascar periwinkle</name>
    <name type="synonym">Vinca rosea</name>
    <dbReference type="NCBI Taxonomy" id="4058"/>
    <lineage>
        <taxon>Eukaryota</taxon>
        <taxon>Viridiplantae</taxon>
        <taxon>Streptophyta</taxon>
        <taxon>Embryophyta</taxon>
        <taxon>Tracheophyta</taxon>
        <taxon>Spermatophyta</taxon>
        <taxon>Magnoliopsida</taxon>
        <taxon>eudicotyledons</taxon>
        <taxon>Gunneridae</taxon>
        <taxon>Pentapetalae</taxon>
        <taxon>asterids</taxon>
        <taxon>lamiids</taxon>
        <taxon>Gentianales</taxon>
        <taxon>Apocynaceae</taxon>
        <taxon>Rauvolfioideae</taxon>
        <taxon>Vinceae</taxon>
        <taxon>Catharanthinae</taxon>
        <taxon>Catharanthus</taxon>
    </lineage>
</organism>
<accession>A0ACC0CBR6</accession>
<evidence type="ECO:0000313" key="2">
    <source>
        <dbReference type="Proteomes" id="UP001060085"/>
    </source>
</evidence>
<keyword evidence="2" id="KW-1185">Reference proteome</keyword>
<comment type="caution">
    <text evidence="1">The sequence shown here is derived from an EMBL/GenBank/DDBJ whole genome shotgun (WGS) entry which is preliminary data.</text>
</comment>
<reference evidence="2" key="1">
    <citation type="journal article" date="2023" name="Nat. Plants">
        <title>Single-cell RNA sequencing provides a high-resolution roadmap for understanding the multicellular compartmentation of specialized metabolism.</title>
        <authorList>
            <person name="Sun S."/>
            <person name="Shen X."/>
            <person name="Li Y."/>
            <person name="Li Y."/>
            <person name="Wang S."/>
            <person name="Li R."/>
            <person name="Zhang H."/>
            <person name="Shen G."/>
            <person name="Guo B."/>
            <person name="Wei J."/>
            <person name="Xu J."/>
            <person name="St-Pierre B."/>
            <person name="Chen S."/>
            <person name="Sun C."/>
        </authorList>
    </citation>
    <scope>NUCLEOTIDE SEQUENCE [LARGE SCALE GENOMIC DNA]</scope>
</reference>
<dbReference type="EMBL" id="CM044701">
    <property type="protein sequence ID" value="KAI5682322.1"/>
    <property type="molecule type" value="Genomic_DNA"/>
</dbReference>
<evidence type="ECO:0000313" key="1">
    <source>
        <dbReference type="EMBL" id="KAI5682322.1"/>
    </source>
</evidence>
<protein>
    <submittedName>
        <fullName evidence="1">Uncharacterized protein</fullName>
    </submittedName>
</protein>
<sequence>MYLNHMFWVGMLSTQRSESVHAFFDGYLRSTSTLKYFVEQYEITIIHKVEKEVYADYKSSTFWEEGCILKCNCRLFECSEMLCTHILKVASIKRKKDVHRRHSRIFFDEGYPHMIDEFEKIKDVKKAFNETVDLAIAIPARLGYWKH</sequence>
<dbReference type="Proteomes" id="UP001060085">
    <property type="component" value="Linkage Group LG01"/>
</dbReference>
<name>A0ACC0CBR6_CATRO</name>
<proteinExistence type="predicted"/>
<gene>
    <name evidence="1" type="ORF">M9H77_03550</name>
</gene>